<keyword evidence="1" id="KW-0732">Signal</keyword>
<feature type="chain" id="PRO_5036896514" description="Fimbrillin-like" evidence="1">
    <location>
        <begin position="30"/>
        <end position="516"/>
    </location>
</feature>
<evidence type="ECO:0000313" key="2">
    <source>
        <dbReference type="EMBL" id="MBE8712658.1"/>
    </source>
</evidence>
<dbReference type="PROSITE" id="PS51257">
    <property type="entry name" value="PROKAR_LIPOPROTEIN"/>
    <property type="match status" value="1"/>
</dbReference>
<dbReference type="EMBL" id="PRDK01000002">
    <property type="protein sequence ID" value="MBE8712658.1"/>
    <property type="molecule type" value="Genomic_DNA"/>
</dbReference>
<protein>
    <recommendedName>
        <fullName evidence="4">Fimbrillin-like</fullName>
    </recommendedName>
</protein>
<sequence length="516" mass="54456">MLLQLTKYLKSNVATVLLLSVAFSLSSCGKTEESIEGTGEPVVNINLLGVDNSFEGLDDKASNSSKSASIGDISTKLQQSLSQEQIIPFDDQLAFYATLTPENPLEKSALSSGGLKGQKSAATVRNPLGNNIKYKVLVYDSSGTLKGEKDYNNTALSNALGIVLDAGKTYTFIVYSINSTSALPTIIGKETLATASLTGVSQDLMYFKKVLTLTYGQNNLDVILKHQFSQITTKIQLASTIPSGNGITAISGTTINPTSANASIKLSDGLVTYGSAVTLGANVQFSGQGQGVRTLTSSPTQVISANTANGTFRIGSITVNGVSKTNFAINNLRIAPGVKYNLNLTLQSPCTQDLARTPFNLSGGTPQTFTAPAADYGFVFDLTKLDNSFNLEINNTLLATKELQFQSGVATLPRNIQFADGTLWGGTGASEIYNLTGTQTAPIIRVVINETGDVTMFGSKTSGGPLFPLTLSNGNQFNRITWNKTGDNTIIATQSVQGATLMQGSGYGKKIVNCTN</sequence>
<reference evidence="2" key="1">
    <citation type="submission" date="2018-02" db="EMBL/GenBank/DDBJ databases">
        <authorList>
            <person name="Vasarhelyi B.M."/>
            <person name="Deshmukh S."/>
            <person name="Balint B."/>
            <person name="Kukolya J."/>
        </authorList>
    </citation>
    <scope>NUCLEOTIDE SEQUENCE</scope>
    <source>
        <strain evidence="2">KB22</strain>
    </source>
</reference>
<accession>A0A928UTM9</accession>
<proteinExistence type="predicted"/>
<evidence type="ECO:0008006" key="4">
    <source>
        <dbReference type="Google" id="ProtNLM"/>
    </source>
</evidence>
<evidence type="ECO:0000256" key="1">
    <source>
        <dbReference type="SAM" id="SignalP"/>
    </source>
</evidence>
<name>A0A928UTM9_9SPHI</name>
<dbReference type="AlphaFoldDB" id="A0A928UTM9"/>
<dbReference type="RefSeq" id="WP_196936566.1">
    <property type="nucleotide sequence ID" value="NZ_MU158698.1"/>
</dbReference>
<gene>
    <name evidence="2" type="ORF">C4F49_03040</name>
</gene>
<evidence type="ECO:0000313" key="3">
    <source>
        <dbReference type="Proteomes" id="UP000616201"/>
    </source>
</evidence>
<feature type="signal peptide" evidence="1">
    <location>
        <begin position="1"/>
        <end position="29"/>
    </location>
</feature>
<keyword evidence="3" id="KW-1185">Reference proteome</keyword>
<organism evidence="2 3">
    <name type="scientific">Sphingobacterium hungaricum</name>
    <dbReference type="NCBI Taxonomy" id="2082723"/>
    <lineage>
        <taxon>Bacteria</taxon>
        <taxon>Pseudomonadati</taxon>
        <taxon>Bacteroidota</taxon>
        <taxon>Sphingobacteriia</taxon>
        <taxon>Sphingobacteriales</taxon>
        <taxon>Sphingobacteriaceae</taxon>
        <taxon>Sphingobacterium</taxon>
    </lineage>
</organism>
<comment type="caution">
    <text evidence="2">The sequence shown here is derived from an EMBL/GenBank/DDBJ whole genome shotgun (WGS) entry which is preliminary data.</text>
</comment>
<dbReference type="Proteomes" id="UP000616201">
    <property type="component" value="Unassembled WGS sequence"/>
</dbReference>